<dbReference type="AlphaFoldDB" id="A0A261F5G4"/>
<name>A0A261F5G4_9BIFI</name>
<sequence length="816" mass="91169">MKMLWHGAAQHWNDGIPLGSGRMGAMVYGADEQITFALNEDTLWSGYPNEDVSPLNARDMEDARKLLRDGLVSEANELINSKLSHAHDVQVYLPLGDMHLRFEAARTDVQRSLDLDDATMRECFSLDDTAVKVEAWCSRKTDELIVKVDATGLLNCTLSADGGFITHVDAQREKLCIRGQAPGLHRRTLENADDTLWNPENVIGEGMGYAAVIRYEVAEGQVQDRGNSIAFSDIQHLTLRVRMRTGYRGHNVSICTDSAQILTELLTVWKEEHAVGDAVGNAERDAERDAKDEYDTLFRRTRICLGTADEEESAYEYDVARLLESVAQGSEDALARCVQMLFSFGKYLALSGSRLGAQAMTLQGLWNNQKVPPWFSDYTTNINTEMNYWLVGPCQLGDVIEPLEVMSEQLICPGRKTARDVFGCGGSAVCHNVDIWRKSTPAHGDALWALYPYAHAWICATLYDTYLYTRDAEYLERIWPSMCATAQFCMDALVEKDDGYLAPCGAISPENQFYVDDTGAVASVASYTEHALALTREACRNLCEAYEHLCSAGKDTCVSEDSDTCAKVDGKAFVTRARGTLPRLVPPRIRDDGAVQEWDSQYKEVDPQHRHLSHLYEVYPGRGSDERLEKAARVTLEQRGDDGSGWSIVWRMLLWSRLRDSQHVLNCMRLFLRRVDAETEPSIHGGGVYGSGLCAHPPFQIDGNLGFSAACMQMLVDSTPNSIRILPAWPCGGGYESSLWSRGSVCGAGTRTGLTVDVHWDSKEVVCSIRTYTQEEAQSLRVLSEKGERVSVRYAEEEMWITYEECVRGTTLRFKR</sequence>
<gene>
    <name evidence="3" type="ORF">ALMA_0799</name>
</gene>
<dbReference type="Gene3D" id="1.50.10.10">
    <property type="match status" value="1"/>
</dbReference>
<dbReference type="Pfam" id="PF22124">
    <property type="entry name" value="Glyco_hydro_95_cat"/>
    <property type="match status" value="1"/>
</dbReference>
<dbReference type="PANTHER" id="PTHR31084">
    <property type="entry name" value="ALPHA-L-FUCOSIDASE 2"/>
    <property type="match status" value="1"/>
</dbReference>
<dbReference type="PANTHER" id="PTHR31084:SF3">
    <property type="entry name" value="ALPHA-FUCOSIDASE A"/>
    <property type="match status" value="1"/>
</dbReference>
<dbReference type="InterPro" id="IPR008928">
    <property type="entry name" value="6-hairpin_glycosidase_sf"/>
</dbReference>
<comment type="caution">
    <text evidence="3">The sequence shown here is derived from an EMBL/GenBank/DDBJ whole genome shotgun (WGS) entry which is preliminary data.</text>
</comment>
<protein>
    <submittedName>
        <fullName evidence="3">Alpha-galactosidase</fullName>
    </submittedName>
</protein>
<evidence type="ECO:0000313" key="3">
    <source>
        <dbReference type="EMBL" id="OZG54338.1"/>
    </source>
</evidence>
<dbReference type="InterPro" id="IPR027414">
    <property type="entry name" value="GH95_N_dom"/>
</dbReference>
<feature type="domain" description="Glycosyl hydrolase family 95 N-terminal" evidence="1">
    <location>
        <begin position="7"/>
        <end position="249"/>
    </location>
</feature>
<evidence type="ECO:0000313" key="4">
    <source>
        <dbReference type="Proteomes" id="UP000243657"/>
    </source>
</evidence>
<reference evidence="3 4" key="1">
    <citation type="journal article" date="2017" name="BMC Genomics">
        <title>Comparative genomic and phylogenomic analyses of the Bifidobacteriaceae family.</title>
        <authorList>
            <person name="Lugli G.A."/>
            <person name="Milani C."/>
            <person name="Turroni F."/>
            <person name="Duranti S."/>
            <person name="Mancabelli L."/>
            <person name="Mangifesta M."/>
            <person name="Ferrario C."/>
            <person name="Modesto M."/>
            <person name="Mattarelli P."/>
            <person name="Jiri K."/>
            <person name="van Sinderen D."/>
            <person name="Ventura M."/>
        </authorList>
    </citation>
    <scope>NUCLEOTIDE SEQUENCE [LARGE SCALE GENOMIC DNA]</scope>
    <source>
        <strain evidence="3 4">DSM 24762</strain>
    </source>
</reference>
<proteinExistence type="predicted"/>
<dbReference type="GO" id="GO:0005975">
    <property type="term" value="P:carbohydrate metabolic process"/>
    <property type="evidence" value="ECO:0007669"/>
    <property type="project" value="InterPro"/>
</dbReference>
<dbReference type="GO" id="GO:0004560">
    <property type="term" value="F:alpha-L-fucosidase activity"/>
    <property type="evidence" value="ECO:0007669"/>
    <property type="project" value="InterPro"/>
</dbReference>
<dbReference type="Proteomes" id="UP000243657">
    <property type="component" value="Unassembled WGS sequence"/>
</dbReference>
<dbReference type="RefSeq" id="WP_094726472.1">
    <property type="nucleotide sequence ID" value="NZ_JBHLWS010000013.1"/>
</dbReference>
<dbReference type="EMBL" id="MWWT01000005">
    <property type="protein sequence ID" value="OZG54338.1"/>
    <property type="molecule type" value="Genomic_DNA"/>
</dbReference>
<accession>A0A261F5G4</accession>
<evidence type="ECO:0000259" key="1">
    <source>
        <dbReference type="Pfam" id="PF14498"/>
    </source>
</evidence>
<dbReference type="InterPro" id="IPR054363">
    <property type="entry name" value="GH95_cat"/>
</dbReference>
<dbReference type="Pfam" id="PF14498">
    <property type="entry name" value="Glyco_hyd_65N_2"/>
    <property type="match status" value="1"/>
</dbReference>
<keyword evidence="4" id="KW-1185">Reference proteome</keyword>
<dbReference type="PIRSF" id="PIRSF007663">
    <property type="entry name" value="UCP007663"/>
    <property type="match status" value="1"/>
</dbReference>
<dbReference type="InterPro" id="IPR012341">
    <property type="entry name" value="6hp_glycosidase-like_sf"/>
</dbReference>
<evidence type="ECO:0000259" key="2">
    <source>
        <dbReference type="Pfam" id="PF22124"/>
    </source>
</evidence>
<dbReference type="SUPFAM" id="SSF48208">
    <property type="entry name" value="Six-hairpin glycosidases"/>
    <property type="match status" value="1"/>
</dbReference>
<organism evidence="3 4">
    <name type="scientific">Alloscardovia macacae</name>
    <dbReference type="NCBI Taxonomy" id="1160091"/>
    <lineage>
        <taxon>Bacteria</taxon>
        <taxon>Bacillati</taxon>
        <taxon>Actinomycetota</taxon>
        <taxon>Actinomycetes</taxon>
        <taxon>Bifidobacteriales</taxon>
        <taxon>Bifidobacteriaceae</taxon>
        <taxon>Alloscardovia</taxon>
    </lineage>
</organism>
<dbReference type="InterPro" id="IPR016518">
    <property type="entry name" value="Alpha-L-fucosidase"/>
</dbReference>
<feature type="domain" description="Glycosyl hydrolase family 95 catalytic" evidence="2">
    <location>
        <begin position="288"/>
        <end position="715"/>
    </location>
</feature>